<proteinExistence type="predicted"/>
<name>A0A085N8B1_9BILA</name>
<dbReference type="AlphaFoldDB" id="A0A085N8B1"/>
<gene>
    <name evidence="2" type="ORF">M514_10438</name>
</gene>
<accession>A0A085N8B1</accession>
<dbReference type="Proteomes" id="UP000030758">
    <property type="component" value="Unassembled WGS sequence"/>
</dbReference>
<evidence type="ECO:0000256" key="1">
    <source>
        <dbReference type="SAM" id="MobiDB-lite"/>
    </source>
</evidence>
<dbReference type="EMBL" id="KL367533">
    <property type="protein sequence ID" value="KFD65707.1"/>
    <property type="molecule type" value="Genomic_DNA"/>
</dbReference>
<evidence type="ECO:0000313" key="2">
    <source>
        <dbReference type="EMBL" id="KFD65707.1"/>
    </source>
</evidence>
<organism evidence="2">
    <name type="scientific">Trichuris suis</name>
    <name type="common">pig whipworm</name>
    <dbReference type="NCBI Taxonomy" id="68888"/>
    <lineage>
        <taxon>Eukaryota</taxon>
        <taxon>Metazoa</taxon>
        <taxon>Ecdysozoa</taxon>
        <taxon>Nematoda</taxon>
        <taxon>Enoplea</taxon>
        <taxon>Dorylaimia</taxon>
        <taxon>Trichinellida</taxon>
        <taxon>Trichuridae</taxon>
        <taxon>Trichuris</taxon>
    </lineage>
</organism>
<feature type="region of interest" description="Disordered" evidence="1">
    <location>
        <begin position="1"/>
        <end position="27"/>
    </location>
</feature>
<reference evidence="2" key="1">
    <citation type="journal article" date="2014" name="Nat. Genet.">
        <title>Genome and transcriptome of the porcine whipworm Trichuris suis.</title>
        <authorList>
            <person name="Jex A.R."/>
            <person name="Nejsum P."/>
            <person name="Schwarz E.M."/>
            <person name="Hu L."/>
            <person name="Young N.D."/>
            <person name="Hall R.S."/>
            <person name="Korhonen P.K."/>
            <person name="Liao S."/>
            <person name="Thamsborg S."/>
            <person name="Xia J."/>
            <person name="Xu P."/>
            <person name="Wang S."/>
            <person name="Scheerlinck J.P."/>
            <person name="Hofmann A."/>
            <person name="Sternberg P.W."/>
            <person name="Wang J."/>
            <person name="Gasser R.B."/>
        </authorList>
    </citation>
    <scope>NUCLEOTIDE SEQUENCE [LARGE SCALE GENOMIC DNA]</scope>
    <source>
        <strain evidence="2">DCEP-RM93F</strain>
    </source>
</reference>
<protein>
    <submittedName>
        <fullName evidence="2">Uncharacterized protein</fullName>
    </submittedName>
</protein>
<sequence>MCSLLPNMSQPQRELRRDNSRIPQAATSPAHTHLLPYLLARHEPVNPSELMPSHPPVIFAHTEWDRTATLLPHPTTYSHYLVLDRRDPTAVYALHPMSTGQCPSPAPLSSVQCPSSTVQCSLTIVDCPASTVPCTHTGHTTLDMRRTTRDTRHSTCDTRHSTCDTRLTTCDMRHYTRHATCDRQHM</sequence>
<feature type="compositionally biased region" description="Polar residues" evidence="1">
    <location>
        <begin position="1"/>
        <end position="12"/>
    </location>
</feature>